<organism evidence="1 2">
    <name type="scientific">Geodia barretti</name>
    <name type="common">Barrett's horny sponge</name>
    <dbReference type="NCBI Taxonomy" id="519541"/>
    <lineage>
        <taxon>Eukaryota</taxon>
        <taxon>Metazoa</taxon>
        <taxon>Porifera</taxon>
        <taxon>Demospongiae</taxon>
        <taxon>Heteroscleromorpha</taxon>
        <taxon>Tetractinellida</taxon>
        <taxon>Astrophorina</taxon>
        <taxon>Geodiidae</taxon>
        <taxon>Geodia</taxon>
    </lineage>
</organism>
<comment type="caution">
    <text evidence="1">The sequence shown here is derived from an EMBL/GenBank/DDBJ whole genome shotgun (WGS) entry which is preliminary data.</text>
</comment>
<reference evidence="1" key="1">
    <citation type="submission" date="2023-03" db="EMBL/GenBank/DDBJ databases">
        <authorList>
            <person name="Steffen K."/>
            <person name="Cardenas P."/>
        </authorList>
    </citation>
    <scope>NUCLEOTIDE SEQUENCE</scope>
</reference>
<evidence type="ECO:0000313" key="1">
    <source>
        <dbReference type="EMBL" id="CAI8021147.1"/>
    </source>
</evidence>
<keyword evidence="2" id="KW-1185">Reference proteome</keyword>
<dbReference type="Proteomes" id="UP001174909">
    <property type="component" value="Unassembled WGS sequence"/>
</dbReference>
<gene>
    <name evidence="1" type="ORF">GBAR_LOCUS12575</name>
</gene>
<dbReference type="EMBL" id="CASHTH010001870">
    <property type="protein sequence ID" value="CAI8021147.1"/>
    <property type="molecule type" value="Genomic_DNA"/>
</dbReference>
<evidence type="ECO:0000313" key="2">
    <source>
        <dbReference type="Proteomes" id="UP001174909"/>
    </source>
</evidence>
<protein>
    <submittedName>
        <fullName evidence="1">Uncharacterized protein</fullName>
    </submittedName>
</protein>
<sequence>PSIYHLEQWTTGPNLSWLSAVWLLSHQTVYTGISINDTNGVYSGHHTLTLPIMA</sequence>
<accession>A0AA35WP45</accession>
<feature type="non-terminal residue" evidence="1">
    <location>
        <position position="1"/>
    </location>
</feature>
<dbReference type="AlphaFoldDB" id="A0AA35WP45"/>
<name>A0AA35WP45_GEOBA</name>
<proteinExistence type="predicted"/>